<protein>
    <submittedName>
        <fullName evidence="1">Uncharacterized protein</fullName>
    </submittedName>
</protein>
<evidence type="ECO:0000313" key="1">
    <source>
        <dbReference type="EMBL" id="CAA9294714.1"/>
    </source>
</evidence>
<organism evidence="1">
    <name type="scientific">uncultured Chloroflexia bacterium</name>
    <dbReference type="NCBI Taxonomy" id="1672391"/>
    <lineage>
        <taxon>Bacteria</taxon>
        <taxon>Bacillati</taxon>
        <taxon>Chloroflexota</taxon>
        <taxon>Chloroflexia</taxon>
        <taxon>environmental samples</taxon>
    </lineage>
</organism>
<dbReference type="EMBL" id="CADCTR010001410">
    <property type="protein sequence ID" value="CAA9294714.1"/>
    <property type="molecule type" value="Genomic_DNA"/>
</dbReference>
<proteinExistence type="predicted"/>
<sequence>MAAVLLRCGATYCVGCGCADIRSAGQHARFCVTMVGVLDRELFDAAKTP</sequence>
<dbReference type="AlphaFoldDB" id="A0A6J4K3E9"/>
<gene>
    <name evidence="1" type="ORF">AVDCRST_MAG93-4168</name>
</gene>
<accession>A0A6J4K3E9</accession>
<reference evidence="1" key="1">
    <citation type="submission" date="2020-02" db="EMBL/GenBank/DDBJ databases">
        <authorList>
            <person name="Meier V. D."/>
        </authorList>
    </citation>
    <scope>NUCLEOTIDE SEQUENCE</scope>
    <source>
        <strain evidence="1">AVDCRST_MAG93</strain>
    </source>
</reference>
<dbReference type="PROSITE" id="PS51257">
    <property type="entry name" value="PROKAR_LIPOPROTEIN"/>
    <property type="match status" value="1"/>
</dbReference>
<name>A0A6J4K3E9_9CHLR</name>